<feature type="region of interest" description="Disordered" evidence="1">
    <location>
        <begin position="1"/>
        <end position="84"/>
    </location>
</feature>
<feature type="compositionally biased region" description="Low complexity" evidence="1">
    <location>
        <begin position="55"/>
        <end position="69"/>
    </location>
</feature>
<dbReference type="PRINTS" id="PR00021">
    <property type="entry name" value="PRORICH"/>
</dbReference>
<evidence type="ECO:0000313" key="2">
    <source>
        <dbReference type="Ensembl" id="ENSVURP00010015135.1"/>
    </source>
</evidence>
<feature type="compositionally biased region" description="Pro residues" evidence="1">
    <location>
        <begin position="25"/>
        <end position="51"/>
    </location>
</feature>
<evidence type="ECO:0000313" key="3">
    <source>
        <dbReference type="Proteomes" id="UP000314987"/>
    </source>
</evidence>
<name>A0A4X2L0I9_VOMUR</name>
<dbReference type="STRING" id="29139.ENSVURP00010015135"/>
<gene>
    <name evidence="2" type="primary">LOC114049277</name>
</gene>
<dbReference type="Pfam" id="PF02389">
    <property type="entry name" value="Cornifin"/>
    <property type="match status" value="1"/>
</dbReference>
<reference evidence="2" key="2">
    <citation type="submission" date="2025-08" db="UniProtKB">
        <authorList>
            <consortium name="Ensembl"/>
        </authorList>
    </citation>
    <scope>IDENTIFICATION</scope>
</reference>
<feature type="compositionally biased region" description="Low complexity" evidence="1">
    <location>
        <begin position="13"/>
        <end position="24"/>
    </location>
</feature>
<sequence>MSYHQQKQPNIIPPQLQQHQVKQPCQPPPQEPCHPRPCYPEVPVPSQPKVPEPGTTKVPVSYPTTVTPPIAQDKYPQVPKTKQK</sequence>
<dbReference type="AlphaFoldDB" id="A0A4X2L0I9"/>
<reference evidence="3" key="1">
    <citation type="submission" date="2018-12" db="EMBL/GenBank/DDBJ databases">
        <authorList>
            <person name="Yazar S."/>
        </authorList>
    </citation>
    <scope>NUCLEOTIDE SEQUENCE [LARGE SCALE GENOMIC DNA]</scope>
</reference>
<proteinExistence type="predicted"/>
<evidence type="ECO:0000256" key="1">
    <source>
        <dbReference type="SAM" id="MobiDB-lite"/>
    </source>
</evidence>
<reference evidence="2" key="3">
    <citation type="submission" date="2025-09" db="UniProtKB">
        <authorList>
            <consortium name="Ensembl"/>
        </authorList>
    </citation>
    <scope>IDENTIFICATION</scope>
</reference>
<keyword evidence="3" id="KW-1185">Reference proteome</keyword>
<organism evidence="2 3">
    <name type="scientific">Vombatus ursinus</name>
    <name type="common">Common wombat</name>
    <dbReference type="NCBI Taxonomy" id="29139"/>
    <lineage>
        <taxon>Eukaryota</taxon>
        <taxon>Metazoa</taxon>
        <taxon>Chordata</taxon>
        <taxon>Craniata</taxon>
        <taxon>Vertebrata</taxon>
        <taxon>Euteleostomi</taxon>
        <taxon>Mammalia</taxon>
        <taxon>Metatheria</taxon>
        <taxon>Diprotodontia</taxon>
        <taxon>Vombatidae</taxon>
        <taxon>Vombatus</taxon>
    </lineage>
</organism>
<dbReference type="Proteomes" id="UP000314987">
    <property type="component" value="Unassembled WGS sequence"/>
</dbReference>
<dbReference type="GeneTree" id="ENSGT01020000233790"/>
<dbReference type="Ensembl" id="ENSVURT00010017198.1">
    <property type="protein sequence ID" value="ENSVURP00010015135.1"/>
    <property type="gene ID" value="ENSVURG00010011580.1"/>
</dbReference>
<protein>
    <submittedName>
        <fullName evidence="2">Uncharacterized protein</fullName>
    </submittedName>
</protein>
<accession>A0A4X2L0I9</accession>